<sequence>MKKLKIAIFSGAIPSSTFIEGLIEGVAKHHQVYLFGVAETPKTYTSKNITLYKTPYSHFLNLLFTIWRVLQLLLKRPNDVIALFQEVKNYSRFYDQWVWFSKFLPIVLYRPDIMHIQWARDIEFYMFLKTRFKIPMIISLRGAHINYTPIVEPRMANIYKACFPLVDEFHAVSEAIAIEAQKYNAEASKIKVIHSPLPKKTLDQFKFKRKNNQPLKILSVGRFHWKKGYKYAIDACNLLKKQEFDFNYTIVSSNTMSEEILFQTHQLELNKKITFLKGMTQLELFQFMNDFDVLILPSLEEGIANVVLEAMALGLPVISTDCGGMAEVVIPKETGWLVPIRNAQLLADTILEFSQTPENEINDMTQRAHDFVKYHFDSDQSIQQFLQLYEELMNRNN</sequence>
<accession>A0A5D0GFS8</accession>
<dbReference type="RefSeq" id="WP_148454316.1">
    <property type="nucleotide sequence ID" value="NZ_VSFC01000030.1"/>
</dbReference>
<dbReference type="PANTHER" id="PTHR12526">
    <property type="entry name" value="GLYCOSYLTRANSFERASE"/>
    <property type="match status" value="1"/>
</dbReference>
<dbReference type="GO" id="GO:0016757">
    <property type="term" value="F:glycosyltransferase activity"/>
    <property type="evidence" value="ECO:0007669"/>
    <property type="project" value="InterPro"/>
</dbReference>
<organism evidence="2 3">
    <name type="scientific">Formosa maritima</name>
    <dbReference type="NCBI Taxonomy" id="2592046"/>
    <lineage>
        <taxon>Bacteria</taxon>
        <taxon>Pseudomonadati</taxon>
        <taxon>Bacteroidota</taxon>
        <taxon>Flavobacteriia</taxon>
        <taxon>Flavobacteriales</taxon>
        <taxon>Flavobacteriaceae</taxon>
        <taxon>Formosa</taxon>
    </lineage>
</organism>
<gene>
    <name evidence="2" type="ORF">FVF61_05835</name>
</gene>
<dbReference type="Proteomes" id="UP000324550">
    <property type="component" value="Unassembled WGS sequence"/>
</dbReference>
<dbReference type="InterPro" id="IPR001296">
    <property type="entry name" value="Glyco_trans_1"/>
</dbReference>
<keyword evidence="3" id="KW-1185">Reference proteome</keyword>
<feature type="domain" description="Glycosyl transferase family 1" evidence="1">
    <location>
        <begin position="204"/>
        <end position="368"/>
    </location>
</feature>
<evidence type="ECO:0000313" key="2">
    <source>
        <dbReference type="EMBL" id="TYA56657.1"/>
    </source>
</evidence>
<dbReference type="OrthoDB" id="596635at2"/>
<comment type="caution">
    <text evidence="2">The sequence shown here is derived from an EMBL/GenBank/DDBJ whole genome shotgun (WGS) entry which is preliminary data.</text>
</comment>
<proteinExistence type="predicted"/>
<protein>
    <submittedName>
        <fullName evidence="2">Glycosyltransferase family 4 protein</fullName>
    </submittedName>
</protein>
<evidence type="ECO:0000313" key="3">
    <source>
        <dbReference type="Proteomes" id="UP000324550"/>
    </source>
</evidence>
<dbReference type="EMBL" id="VSFC01000030">
    <property type="protein sequence ID" value="TYA56657.1"/>
    <property type="molecule type" value="Genomic_DNA"/>
</dbReference>
<dbReference type="CDD" id="cd03801">
    <property type="entry name" value="GT4_PimA-like"/>
    <property type="match status" value="1"/>
</dbReference>
<keyword evidence="2" id="KW-0808">Transferase</keyword>
<dbReference type="Gene3D" id="3.40.50.2000">
    <property type="entry name" value="Glycogen Phosphorylase B"/>
    <property type="match status" value="2"/>
</dbReference>
<dbReference type="SUPFAM" id="SSF53756">
    <property type="entry name" value="UDP-Glycosyltransferase/glycogen phosphorylase"/>
    <property type="match status" value="1"/>
</dbReference>
<evidence type="ECO:0000259" key="1">
    <source>
        <dbReference type="Pfam" id="PF00534"/>
    </source>
</evidence>
<reference evidence="2 3" key="1">
    <citation type="submission" date="2019-08" db="EMBL/GenBank/DDBJ databases">
        <title>Formosa sediminis sp. nov., isolated from marine sediment.</title>
        <authorList>
            <person name="Cao W.R."/>
        </authorList>
    </citation>
    <scope>NUCLEOTIDE SEQUENCE [LARGE SCALE GENOMIC DNA]</scope>
    <source>
        <strain evidence="2 3">1494</strain>
    </source>
</reference>
<dbReference type="Pfam" id="PF00534">
    <property type="entry name" value="Glycos_transf_1"/>
    <property type="match status" value="1"/>
</dbReference>
<dbReference type="AlphaFoldDB" id="A0A5D0GFS8"/>
<name>A0A5D0GFS8_9FLAO</name>